<organism evidence="1 2">
    <name type="scientific">Agrobacterium deltaense Zutra 3/1</name>
    <dbReference type="NCBI Taxonomy" id="1183427"/>
    <lineage>
        <taxon>Bacteria</taxon>
        <taxon>Pseudomonadati</taxon>
        <taxon>Pseudomonadota</taxon>
        <taxon>Alphaproteobacteria</taxon>
        <taxon>Hyphomicrobiales</taxon>
        <taxon>Rhizobiaceae</taxon>
        <taxon>Rhizobium/Agrobacterium group</taxon>
        <taxon>Agrobacterium</taxon>
    </lineage>
</organism>
<reference evidence="1 2" key="1">
    <citation type="submission" date="2016-01" db="EMBL/GenBank/DDBJ databases">
        <authorList>
            <person name="Oliw E.H."/>
        </authorList>
    </citation>
    <scope>NUCLEOTIDE SEQUENCE [LARGE SCALE GENOMIC DNA]</scope>
    <source>
        <strain evidence="1 2">Zutra 3-1</strain>
    </source>
</reference>
<name>A0A1S7QMF8_9HYPH</name>
<protein>
    <recommendedName>
        <fullName evidence="3">Transcriptional regulator</fullName>
    </recommendedName>
</protein>
<accession>A0A1S7QMF8</accession>
<proteinExistence type="predicted"/>
<dbReference type="Proteomes" id="UP000191987">
    <property type="component" value="Unassembled WGS sequence"/>
</dbReference>
<evidence type="ECO:0000313" key="2">
    <source>
        <dbReference type="Proteomes" id="UP000191987"/>
    </source>
</evidence>
<dbReference type="Pfam" id="PF25212">
    <property type="entry name" value="HVO_A0114"/>
    <property type="match status" value="1"/>
</dbReference>
<dbReference type="AlphaFoldDB" id="A0A1S7QMF8"/>
<gene>
    <name evidence="1" type="ORF">AGR7C_Lc10001</name>
</gene>
<evidence type="ECO:0000313" key="1">
    <source>
        <dbReference type="EMBL" id="CUX39219.1"/>
    </source>
</evidence>
<sequence>MIEHLQKIGPSSIRGLARSVERDVKRVHEDVSALSDWGIFEPTEDGKVHVPYDVIHANFDLRAAA</sequence>
<evidence type="ECO:0008006" key="3">
    <source>
        <dbReference type="Google" id="ProtNLM"/>
    </source>
</evidence>
<dbReference type="EMBL" id="FBWG01000027">
    <property type="protein sequence ID" value="CUX39219.1"/>
    <property type="molecule type" value="Genomic_DNA"/>
</dbReference>